<proteinExistence type="predicted"/>
<protein>
    <recommendedName>
        <fullName evidence="2">Nucleotidyl transferase domain-containing protein</fullName>
    </recommendedName>
</protein>
<dbReference type="AlphaFoldDB" id="A0A328C3K2"/>
<feature type="region of interest" description="Disordered" evidence="1">
    <location>
        <begin position="144"/>
        <end position="175"/>
    </location>
</feature>
<dbReference type="InterPro" id="IPR005835">
    <property type="entry name" value="NTP_transferase_dom"/>
</dbReference>
<reference evidence="3 4" key="1">
    <citation type="submission" date="2018-05" db="EMBL/GenBank/DDBJ databases">
        <title>Lujinxingia marina gen. nov. sp. nov., a new facultative anaerobic member of the class Deltaproteobacteria, and proposal of Lujinxingaceae fam. nov.</title>
        <authorList>
            <person name="Li C.-M."/>
        </authorList>
    </citation>
    <scope>NUCLEOTIDE SEQUENCE [LARGE SCALE GENOMIC DNA]</scope>
    <source>
        <strain evidence="3 4">B210</strain>
    </source>
</reference>
<dbReference type="Gene3D" id="3.90.550.10">
    <property type="entry name" value="Spore Coat Polysaccharide Biosynthesis Protein SpsA, Chain A"/>
    <property type="match status" value="1"/>
</dbReference>
<dbReference type="SUPFAM" id="SSF53448">
    <property type="entry name" value="Nucleotide-diphospho-sugar transferases"/>
    <property type="match status" value="1"/>
</dbReference>
<evidence type="ECO:0000313" key="4">
    <source>
        <dbReference type="Proteomes" id="UP000249169"/>
    </source>
</evidence>
<feature type="domain" description="Nucleotidyl transferase" evidence="2">
    <location>
        <begin position="3"/>
        <end position="150"/>
    </location>
</feature>
<dbReference type="EMBL" id="QHKO01000005">
    <property type="protein sequence ID" value="RAL21552.1"/>
    <property type="molecule type" value="Genomic_DNA"/>
</dbReference>
<dbReference type="Pfam" id="PF00483">
    <property type="entry name" value="NTP_transferase"/>
    <property type="match status" value="1"/>
</dbReference>
<dbReference type="OrthoDB" id="9806359at2"/>
<organism evidence="3 4">
    <name type="scientific">Lujinxingia litoralis</name>
    <dbReference type="NCBI Taxonomy" id="2211119"/>
    <lineage>
        <taxon>Bacteria</taxon>
        <taxon>Deltaproteobacteria</taxon>
        <taxon>Bradymonadales</taxon>
        <taxon>Lujinxingiaceae</taxon>
        <taxon>Lujinxingia</taxon>
    </lineage>
</organism>
<dbReference type="PANTHER" id="PTHR46390">
    <property type="entry name" value="MANNOSE-1-PHOSPHATE GUANYLYLTRANSFERASE"/>
    <property type="match status" value="1"/>
</dbReference>
<dbReference type="Proteomes" id="UP000249169">
    <property type="component" value="Unassembled WGS sequence"/>
</dbReference>
<sequence>MIPVILAGGSGTRFWPLSRRARPKQLIALWGDNPMIAETYERIAGLDDQGRALLVLGQHHLALTTEALAAYQSPGLEYVVEPRARNTAPAIALAAARAEAIAGDDPIAIFPSDHFIGGTKAFEACLRLADERARQGAIVTLGVPPTRPETAPKPATATLKVRAPSTPSPVRAPSR</sequence>
<evidence type="ECO:0000256" key="1">
    <source>
        <dbReference type="SAM" id="MobiDB-lite"/>
    </source>
</evidence>
<dbReference type="InterPro" id="IPR051161">
    <property type="entry name" value="Mannose-6P_isomerase_type2"/>
</dbReference>
<dbReference type="GO" id="GO:0004475">
    <property type="term" value="F:mannose-1-phosphate guanylyltransferase (GTP) activity"/>
    <property type="evidence" value="ECO:0007669"/>
    <property type="project" value="TreeGrafter"/>
</dbReference>
<dbReference type="GO" id="GO:0009298">
    <property type="term" value="P:GDP-mannose biosynthetic process"/>
    <property type="evidence" value="ECO:0007669"/>
    <property type="project" value="TreeGrafter"/>
</dbReference>
<dbReference type="InterPro" id="IPR029044">
    <property type="entry name" value="Nucleotide-diphossugar_trans"/>
</dbReference>
<dbReference type="RefSeq" id="WP_111730117.1">
    <property type="nucleotide sequence ID" value="NZ_QHKO01000005.1"/>
</dbReference>
<comment type="caution">
    <text evidence="3">The sequence shown here is derived from an EMBL/GenBank/DDBJ whole genome shotgun (WGS) entry which is preliminary data.</text>
</comment>
<gene>
    <name evidence="3" type="ORF">DL240_11890</name>
</gene>
<dbReference type="PANTHER" id="PTHR46390:SF1">
    <property type="entry name" value="MANNOSE-1-PHOSPHATE GUANYLYLTRANSFERASE"/>
    <property type="match status" value="1"/>
</dbReference>
<keyword evidence="4" id="KW-1185">Reference proteome</keyword>
<evidence type="ECO:0000259" key="2">
    <source>
        <dbReference type="Pfam" id="PF00483"/>
    </source>
</evidence>
<accession>A0A328C3K2</accession>
<evidence type="ECO:0000313" key="3">
    <source>
        <dbReference type="EMBL" id="RAL21552.1"/>
    </source>
</evidence>
<name>A0A328C3K2_9DELT</name>